<dbReference type="GO" id="GO:0035312">
    <property type="term" value="F:5'-3' DNA exonuclease activity"/>
    <property type="evidence" value="ECO:0007669"/>
    <property type="project" value="UniProtKB-UniRule"/>
</dbReference>
<dbReference type="GO" id="GO:0003677">
    <property type="term" value="F:DNA binding"/>
    <property type="evidence" value="ECO:0007669"/>
    <property type="project" value="UniProtKB-UniRule"/>
</dbReference>
<feature type="region of interest" description="Disordered" evidence="18">
    <location>
        <begin position="353"/>
        <end position="379"/>
    </location>
</feature>
<dbReference type="Pfam" id="PF00752">
    <property type="entry name" value="XPG_N"/>
    <property type="match status" value="1"/>
</dbReference>
<dbReference type="Gene3D" id="3.40.50.1010">
    <property type="entry name" value="5'-nuclease"/>
    <property type="match status" value="1"/>
</dbReference>
<dbReference type="EC" id="3.1.-.-" evidence="17"/>
<keyword evidence="8 17" id="KW-0227">DNA damage</keyword>
<dbReference type="PANTHER" id="PTHR11081">
    <property type="entry name" value="FLAP ENDONUCLEASE FAMILY MEMBER"/>
    <property type="match status" value="1"/>
</dbReference>
<dbReference type="InterPro" id="IPR008918">
    <property type="entry name" value="HhH2"/>
</dbReference>
<evidence type="ECO:0000259" key="19">
    <source>
        <dbReference type="SMART" id="SM00484"/>
    </source>
</evidence>
<dbReference type="GO" id="GO:0005634">
    <property type="term" value="C:nucleus"/>
    <property type="evidence" value="ECO:0007669"/>
    <property type="project" value="UniProtKB-SubCell"/>
</dbReference>
<reference evidence="21" key="1">
    <citation type="submission" date="2018-04" db="EMBL/GenBank/DDBJ databases">
        <authorList>
            <person name="Go L.Y."/>
            <person name="Mitchell J.A."/>
        </authorList>
    </citation>
    <scope>NUCLEOTIDE SEQUENCE</scope>
    <source>
        <tissue evidence="21">Whole organism</tissue>
    </source>
</reference>
<evidence type="ECO:0000256" key="6">
    <source>
        <dbReference type="ARBA" id="ARBA00022723"/>
    </source>
</evidence>
<dbReference type="FunFam" id="3.40.50.1010:FF:000002">
    <property type="entry name" value="Exonuclease 1, putative"/>
    <property type="match status" value="1"/>
</dbReference>
<evidence type="ECO:0000256" key="11">
    <source>
        <dbReference type="ARBA" id="ARBA00022839"/>
    </source>
</evidence>
<keyword evidence="9 17" id="KW-0228">DNA excision</keyword>
<feature type="region of interest" description="Disordered" evidence="18">
    <location>
        <begin position="619"/>
        <end position="638"/>
    </location>
</feature>
<evidence type="ECO:0000256" key="4">
    <source>
        <dbReference type="ARBA" id="ARBA00022553"/>
    </source>
</evidence>
<dbReference type="EMBL" id="UFQT01000022">
    <property type="protein sequence ID" value="SSX17971.1"/>
    <property type="molecule type" value="Genomic_DNA"/>
</dbReference>
<dbReference type="InterPro" id="IPR036279">
    <property type="entry name" value="5-3_exonuclease_C_sf"/>
</dbReference>
<evidence type="ECO:0000256" key="13">
    <source>
        <dbReference type="ARBA" id="ARBA00022881"/>
    </source>
</evidence>
<evidence type="ECO:0000259" key="20">
    <source>
        <dbReference type="SMART" id="SM00485"/>
    </source>
</evidence>
<evidence type="ECO:0000256" key="2">
    <source>
        <dbReference type="ARBA" id="ARBA00010563"/>
    </source>
</evidence>
<feature type="region of interest" description="Disordered" evidence="18">
    <location>
        <begin position="400"/>
        <end position="438"/>
    </location>
</feature>
<dbReference type="SMART" id="SM00484">
    <property type="entry name" value="XPGI"/>
    <property type="match status" value="1"/>
</dbReference>
<evidence type="ECO:0000256" key="16">
    <source>
        <dbReference type="ARBA" id="ARBA00023242"/>
    </source>
</evidence>
<keyword evidence="6 17" id="KW-0479">Metal-binding</keyword>
<proteinExistence type="inferred from homology"/>
<dbReference type="InterPro" id="IPR006086">
    <property type="entry name" value="XPG-I_dom"/>
</dbReference>
<dbReference type="VEuPathDB" id="VectorBase:CSON006000"/>
<evidence type="ECO:0000256" key="9">
    <source>
        <dbReference type="ARBA" id="ARBA00022769"/>
    </source>
</evidence>
<evidence type="ECO:0000256" key="15">
    <source>
        <dbReference type="ARBA" id="ARBA00023204"/>
    </source>
</evidence>
<keyword evidence="4" id="KW-0597">Phosphoprotein</keyword>
<evidence type="ECO:0000256" key="10">
    <source>
        <dbReference type="ARBA" id="ARBA00022801"/>
    </source>
</evidence>
<evidence type="ECO:0000256" key="18">
    <source>
        <dbReference type="SAM" id="MobiDB-lite"/>
    </source>
</evidence>
<feature type="compositionally biased region" description="Acidic residues" evidence="18">
    <location>
        <begin position="400"/>
        <end position="410"/>
    </location>
</feature>
<name>A0A336LMH7_CULSO</name>
<dbReference type="InterPro" id="IPR006085">
    <property type="entry name" value="XPG_DNA_repair_N"/>
</dbReference>
<dbReference type="GO" id="GO:0006298">
    <property type="term" value="P:mismatch repair"/>
    <property type="evidence" value="ECO:0007669"/>
    <property type="project" value="TreeGrafter"/>
</dbReference>
<dbReference type="SUPFAM" id="SSF88723">
    <property type="entry name" value="PIN domain-like"/>
    <property type="match status" value="1"/>
</dbReference>
<keyword evidence="13 17" id="KW-0267">Excision nuclease</keyword>
<dbReference type="CDD" id="cd09908">
    <property type="entry name" value="H3TH_EXO1"/>
    <property type="match status" value="1"/>
</dbReference>
<keyword evidence="7" id="KW-0255">Endonuclease</keyword>
<keyword evidence="15 17" id="KW-0234">DNA repair</keyword>
<evidence type="ECO:0000256" key="5">
    <source>
        <dbReference type="ARBA" id="ARBA00022722"/>
    </source>
</evidence>
<dbReference type="PANTHER" id="PTHR11081:SF8">
    <property type="entry name" value="EXONUCLEASE 1"/>
    <property type="match status" value="1"/>
</dbReference>
<sequence length="655" mass="73891">MGITGLIPFIEKASRKVDIDELSGSTVAIDAYCWLHKGIIGCAEKLMRGEKTNVHINYCMKQVNYLLSRHIRPILVFDGRHLAAKAGVEAERRESRKAAKVKAKDLIAQGRNSEARSFIQRALDVSHKMALELIEECHSRGVDCIVAPYEADGQLAYLNLTGIVDYVITEDSDLILFGCNKILFKFNFTGGLLFEANKLHHVMGVRKEKFTFTKFRQMCILSGCDYLPSLPGIGLAKAKKFMLMTDETDMRRALAKIPNYLGLRQVVVTEEYKEGFLKAEATFQYMIVYDPRNRKLTRLNELQEGLDENLLTNSGEFFDEDLAYQLALGNIDPMSLKKLHDWDPDEQIQEKFRSRSIWGNNKENGNHKAKRKESPTEDEIQAEHLKSIKMSFLSKLDYQNDQDDQEETEDLVSSYISESSRSEPPKKKLRTTNMESPRKSTNIFKVKPKEQTPVKSPLKSPNQCNVSLIASVSSKTHQIDACVVDSNVTPKKDLFAIAKQKTEEIISPAALKLLKMVQEKLKQPQSRRIRVTNDEDTTKTPSPPKEIISSEITSTSDIECESISSDNEIMILTPSTETSEEDLNSTPIQIEPAVILIEDDSPLPIIKKTVEIKPKIASRGPGLTKRKAGTSKTLTKSNSQQMKLNHFGFIANKKL</sequence>
<dbReference type="EMBL" id="UFQS01000022">
    <property type="protein sequence ID" value="SSW97585.1"/>
    <property type="molecule type" value="Genomic_DNA"/>
</dbReference>
<dbReference type="InterPro" id="IPR019974">
    <property type="entry name" value="XPG_CS"/>
</dbReference>
<evidence type="ECO:0000256" key="1">
    <source>
        <dbReference type="ARBA" id="ARBA00004123"/>
    </source>
</evidence>
<comment type="subcellular location">
    <subcellularLocation>
        <location evidence="1 17">Nucleus</location>
    </subcellularLocation>
</comment>
<organism evidence="22">
    <name type="scientific">Culicoides sonorensis</name>
    <name type="common">Biting midge</name>
    <dbReference type="NCBI Taxonomy" id="179676"/>
    <lineage>
        <taxon>Eukaryota</taxon>
        <taxon>Metazoa</taxon>
        <taxon>Ecdysozoa</taxon>
        <taxon>Arthropoda</taxon>
        <taxon>Hexapoda</taxon>
        <taxon>Insecta</taxon>
        <taxon>Pterygota</taxon>
        <taxon>Neoptera</taxon>
        <taxon>Endopterygota</taxon>
        <taxon>Diptera</taxon>
        <taxon>Nematocera</taxon>
        <taxon>Chironomoidea</taxon>
        <taxon>Ceratopogonidae</taxon>
        <taxon>Ceratopogoninae</taxon>
        <taxon>Culicoides</taxon>
        <taxon>Monoculicoides</taxon>
    </lineage>
</organism>
<dbReference type="PRINTS" id="PR00853">
    <property type="entry name" value="XPGRADSUPER"/>
</dbReference>
<keyword evidence="16 17" id="KW-0539">Nucleus</keyword>
<comment type="similarity">
    <text evidence="2 17">Belongs to the XPG/RAD2 endonuclease family. EXO1 subfamily.</text>
</comment>
<dbReference type="GO" id="GO:0006310">
    <property type="term" value="P:DNA recombination"/>
    <property type="evidence" value="ECO:0007669"/>
    <property type="project" value="TreeGrafter"/>
</dbReference>
<evidence type="ECO:0000256" key="8">
    <source>
        <dbReference type="ARBA" id="ARBA00022763"/>
    </source>
</evidence>
<dbReference type="InterPro" id="IPR037315">
    <property type="entry name" value="EXO1_H3TH"/>
</dbReference>
<dbReference type="PROSITE" id="PS00841">
    <property type="entry name" value="XPG_1"/>
    <property type="match status" value="1"/>
</dbReference>
<evidence type="ECO:0000313" key="21">
    <source>
        <dbReference type="EMBL" id="SSW97585.1"/>
    </source>
</evidence>
<comment type="cofactor">
    <cofactor evidence="17">
        <name>Mg(2+)</name>
        <dbReference type="ChEBI" id="CHEBI:18420"/>
    </cofactor>
    <text evidence="17">Binds 2 magnesium ions per subunit. They probably participate in the reaction catalyzed by the enzyme. May bind an additional third magnesium ion after substrate binding.</text>
</comment>
<keyword evidence="5 17" id="KW-0540">Nuclease</keyword>
<evidence type="ECO:0000256" key="17">
    <source>
        <dbReference type="RuleBase" id="RU910737"/>
    </source>
</evidence>
<reference evidence="22" key="2">
    <citation type="submission" date="2018-07" db="EMBL/GenBank/DDBJ databases">
        <authorList>
            <person name="Quirk P.G."/>
            <person name="Krulwich T.A."/>
        </authorList>
    </citation>
    <scope>NUCLEOTIDE SEQUENCE</scope>
</reference>
<keyword evidence="12 17" id="KW-0460">Magnesium</keyword>
<dbReference type="AlphaFoldDB" id="A0A336LMH7"/>
<keyword evidence="11 17" id="KW-0269">Exonuclease</keyword>
<dbReference type="Pfam" id="PF00867">
    <property type="entry name" value="XPG_I"/>
    <property type="match status" value="1"/>
</dbReference>
<evidence type="ECO:0000313" key="22">
    <source>
        <dbReference type="EMBL" id="SSX17971.1"/>
    </source>
</evidence>
<dbReference type="SUPFAM" id="SSF47807">
    <property type="entry name" value="5' to 3' exonuclease, C-terminal subdomain"/>
    <property type="match status" value="1"/>
</dbReference>
<keyword evidence="10 17" id="KW-0378">Hydrolase</keyword>
<dbReference type="InterPro" id="IPR006084">
    <property type="entry name" value="XPG/Rad2"/>
</dbReference>
<feature type="domain" description="XPG N-terminal" evidence="20">
    <location>
        <begin position="1"/>
        <end position="99"/>
    </location>
</feature>
<evidence type="ECO:0000256" key="3">
    <source>
        <dbReference type="ARBA" id="ARBA00020324"/>
    </source>
</evidence>
<dbReference type="GO" id="GO:0046872">
    <property type="term" value="F:metal ion binding"/>
    <property type="evidence" value="ECO:0007669"/>
    <property type="project" value="UniProtKB-UniRule"/>
</dbReference>
<dbReference type="SMART" id="SM00279">
    <property type="entry name" value="HhH2"/>
    <property type="match status" value="1"/>
</dbReference>
<accession>A0A336LMH7</accession>
<dbReference type="GO" id="GO:0017108">
    <property type="term" value="F:5'-flap endonuclease activity"/>
    <property type="evidence" value="ECO:0007669"/>
    <property type="project" value="TreeGrafter"/>
</dbReference>
<dbReference type="FunFam" id="1.10.150.20:FF:000011">
    <property type="entry name" value="exonuclease 1"/>
    <property type="match status" value="1"/>
</dbReference>
<feature type="domain" description="XPG-I" evidence="19">
    <location>
        <begin position="138"/>
        <end position="210"/>
    </location>
</feature>
<dbReference type="InterPro" id="IPR044752">
    <property type="entry name" value="PIN-like_EXO1"/>
</dbReference>
<gene>
    <name evidence="22" type="primary">CSON006000</name>
</gene>
<dbReference type="Gene3D" id="1.10.150.20">
    <property type="entry name" value="5' to 3' exonuclease, C-terminal subdomain"/>
    <property type="match status" value="1"/>
</dbReference>
<keyword evidence="14 17" id="KW-0238">DNA-binding</keyword>
<dbReference type="SMART" id="SM00485">
    <property type="entry name" value="XPGN"/>
    <property type="match status" value="1"/>
</dbReference>
<dbReference type="CDD" id="cd09857">
    <property type="entry name" value="PIN_EXO1"/>
    <property type="match status" value="1"/>
</dbReference>
<comment type="function">
    <text evidence="17">5'-&gt;3' double-stranded DNA exonuclease which may also possess a cryptic 3'-&gt;5' double-stranded DNA exonuclease activity. Functions in DNA mismatch repair.</text>
</comment>
<evidence type="ECO:0000256" key="7">
    <source>
        <dbReference type="ARBA" id="ARBA00022759"/>
    </source>
</evidence>
<evidence type="ECO:0000256" key="12">
    <source>
        <dbReference type="ARBA" id="ARBA00022842"/>
    </source>
</evidence>
<dbReference type="InterPro" id="IPR029060">
    <property type="entry name" value="PIN-like_dom_sf"/>
</dbReference>
<feature type="region of interest" description="Disordered" evidence="18">
    <location>
        <begin position="525"/>
        <end position="547"/>
    </location>
</feature>
<evidence type="ECO:0000256" key="14">
    <source>
        <dbReference type="ARBA" id="ARBA00023125"/>
    </source>
</evidence>
<protein>
    <recommendedName>
        <fullName evidence="3 17">Exonuclease 1</fullName>
        <ecNumber evidence="17">3.1.-.-</ecNumber>
    </recommendedName>
</protein>